<evidence type="ECO:0000313" key="1">
    <source>
        <dbReference type="EMBL" id="KRY37732.1"/>
    </source>
</evidence>
<keyword evidence="2" id="KW-1185">Reference proteome</keyword>
<reference evidence="1 2" key="1">
    <citation type="submission" date="2015-01" db="EMBL/GenBank/DDBJ databases">
        <title>Evolution of Trichinella species and genotypes.</title>
        <authorList>
            <person name="Korhonen P.K."/>
            <person name="Edoardo P."/>
            <person name="Giuseppe L.R."/>
            <person name="Gasser R.B."/>
        </authorList>
    </citation>
    <scope>NUCLEOTIDE SEQUENCE [LARGE SCALE GENOMIC DNA]</scope>
    <source>
        <strain evidence="1">ISS3</strain>
    </source>
</reference>
<accession>A0A0V1BKM1</accession>
<gene>
    <name evidence="1" type="ORF">T01_10291</name>
</gene>
<evidence type="ECO:0000313" key="2">
    <source>
        <dbReference type="Proteomes" id="UP000054776"/>
    </source>
</evidence>
<organism evidence="1 2">
    <name type="scientific">Trichinella spiralis</name>
    <name type="common">Trichina worm</name>
    <dbReference type="NCBI Taxonomy" id="6334"/>
    <lineage>
        <taxon>Eukaryota</taxon>
        <taxon>Metazoa</taxon>
        <taxon>Ecdysozoa</taxon>
        <taxon>Nematoda</taxon>
        <taxon>Enoplea</taxon>
        <taxon>Dorylaimia</taxon>
        <taxon>Trichinellida</taxon>
        <taxon>Trichinellidae</taxon>
        <taxon>Trichinella</taxon>
    </lineage>
</organism>
<dbReference type="EMBL" id="JYDH01000031">
    <property type="protein sequence ID" value="KRY37732.1"/>
    <property type="molecule type" value="Genomic_DNA"/>
</dbReference>
<dbReference type="Proteomes" id="UP000054776">
    <property type="component" value="Unassembled WGS sequence"/>
</dbReference>
<dbReference type="AlphaFoldDB" id="A0A0V1BKM1"/>
<dbReference type="InParanoid" id="A0A0V1BKM1"/>
<proteinExistence type="predicted"/>
<sequence length="71" mass="7984">MTKRALATFGKAYGLVSEGVVSQMGTRTDCRLMRAIGFACEAWRFVKIFLSNQLLWTLVSGRLRALLIFLV</sequence>
<comment type="caution">
    <text evidence="1">The sequence shown here is derived from an EMBL/GenBank/DDBJ whole genome shotgun (WGS) entry which is preliminary data.</text>
</comment>
<protein>
    <submittedName>
        <fullName evidence="1">Uncharacterized protein</fullName>
    </submittedName>
</protein>
<name>A0A0V1BKM1_TRISP</name>